<evidence type="ECO:0000256" key="1">
    <source>
        <dbReference type="ARBA" id="ARBA00022448"/>
    </source>
</evidence>
<dbReference type="PANTHER" id="PTHR45772">
    <property type="entry name" value="CONSERVED COMPONENT OF ABC TRANSPORTER FOR NATURAL AMINO ACIDS-RELATED"/>
    <property type="match status" value="1"/>
</dbReference>
<keyword evidence="1" id="KW-0813">Transport</keyword>
<keyword evidence="5" id="KW-1185">Reference proteome</keyword>
<evidence type="ECO:0000256" key="2">
    <source>
        <dbReference type="ARBA" id="ARBA00022741"/>
    </source>
</evidence>
<dbReference type="AlphaFoldDB" id="A0A087EKP0"/>
<sequence length="271" mass="29663">MSEPILRAEHLGITFGGLKAVSDFNITIGKGELVGLIGPNGAGKTTVFNLLTGVYKPTEGEFWLDGQPMSGKKTHQVVRAGIARTFQNIRLFKQMTVEENVLVAFNESFSYGVGGAIFRTPRFWRQEHEMHAKAIELLKIFGLDGLAATQAENLPYGQQRKLEIARALATGMKLLLLDEPAAGMNPTETEDLLECITIIRKRFGIAILLIEHDMSLVMNVCERINVLDYGRVIASGTPEEIANNPQVIAAYLGSDDDAEDDAGDGNDGERE</sequence>
<dbReference type="GO" id="GO:0042941">
    <property type="term" value="P:D-alanine transmembrane transport"/>
    <property type="evidence" value="ECO:0007669"/>
    <property type="project" value="TreeGrafter"/>
</dbReference>
<keyword evidence="2" id="KW-0547">Nucleotide-binding</keyword>
<protein>
    <submittedName>
        <fullName evidence="4">Branched-chain amino acid transport, ATP-binding protein</fullName>
        <ecNumber evidence="4">3.6.3.25</ecNumber>
    </submittedName>
</protein>
<dbReference type="STRING" id="356829.BITS_0855"/>
<dbReference type="GO" id="GO:0005304">
    <property type="term" value="F:L-valine transmembrane transporter activity"/>
    <property type="evidence" value="ECO:0007669"/>
    <property type="project" value="TreeGrafter"/>
</dbReference>
<dbReference type="RefSeq" id="WP_026641811.1">
    <property type="nucleotide sequence ID" value="NZ_JAXEUP010000019.1"/>
</dbReference>
<dbReference type="SMART" id="SM00382">
    <property type="entry name" value="AAA"/>
    <property type="match status" value="1"/>
</dbReference>
<dbReference type="eggNOG" id="COG0411">
    <property type="taxonomic scope" value="Bacteria"/>
</dbReference>
<dbReference type="Pfam" id="PF12399">
    <property type="entry name" value="BCA_ABC_TP_C"/>
    <property type="match status" value="1"/>
</dbReference>
<dbReference type="CDD" id="cd03219">
    <property type="entry name" value="ABC_Mj1267_LivG_branched"/>
    <property type="match status" value="1"/>
</dbReference>
<dbReference type="InterPro" id="IPR003439">
    <property type="entry name" value="ABC_transporter-like_ATP-bd"/>
</dbReference>
<dbReference type="GO" id="GO:0015188">
    <property type="term" value="F:L-isoleucine transmembrane transporter activity"/>
    <property type="evidence" value="ECO:0007669"/>
    <property type="project" value="TreeGrafter"/>
</dbReference>
<name>A0A087EKP0_9BIFI</name>
<evidence type="ECO:0000313" key="4">
    <source>
        <dbReference type="EMBL" id="KFJ08341.1"/>
    </source>
</evidence>
<dbReference type="GO" id="GO:1903806">
    <property type="term" value="P:L-isoleucine import across plasma membrane"/>
    <property type="evidence" value="ECO:0007669"/>
    <property type="project" value="TreeGrafter"/>
</dbReference>
<dbReference type="GO" id="GO:0015192">
    <property type="term" value="F:L-phenylalanine transmembrane transporter activity"/>
    <property type="evidence" value="ECO:0007669"/>
    <property type="project" value="TreeGrafter"/>
</dbReference>
<dbReference type="InterPro" id="IPR003593">
    <property type="entry name" value="AAA+_ATPase"/>
</dbReference>
<dbReference type="GO" id="GO:0015808">
    <property type="term" value="P:L-alanine transport"/>
    <property type="evidence" value="ECO:0007669"/>
    <property type="project" value="TreeGrafter"/>
</dbReference>
<organism evidence="4 5">
    <name type="scientific">Bifidobacterium tsurumiense</name>
    <dbReference type="NCBI Taxonomy" id="356829"/>
    <lineage>
        <taxon>Bacteria</taxon>
        <taxon>Bacillati</taxon>
        <taxon>Actinomycetota</taxon>
        <taxon>Actinomycetes</taxon>
        <taxon>Bifidobacteriales</taxon>
        <taxon>Bifidobacteriaceae</taxon>
        <taxon>Bifidobacterium</taxon>
    </lineage>
</organism>
<dbReference type="GO" id="GO:1903805">
    <property type="term" value="P:L-valine import across plasma membrane"/>
    <property type="evidence" value="ECO:0007669"/>
    <property type="project" value="TreeGrafter"/>
</dbReference>
<dbReference type="Proteomes" id="UP000029080">
    <property type="component" value="Unassembled WGS sequence"/>
</dbReference>
<dbReference type="GO" id="GO:0016887">
    <property type="term" value="F:ATP hydrolysis activity"/>
    <property type="evidence" value="ECO:0007669"/>
    <property type="project" value="InterPro"/>
</dbReference>
<reference evidence="4 5" key="1">
    <citation type="submission" date="2014-03" db="EMBL/GenBank/DDBJ databases">
        <title>Genomics of Bifidobacteria.</title>
        <authorList>
            <person name="Ventura M."/>
            <person name="Milani C."/>
            <person name="Lugli G.A."/>
        </authorList>
    </citation>
    <scope>NUCLEOTIDE SEQUENCE [LARGE SCALE GENOMIC DNA]</scope>
    <source>
        <strain evidence="4 5">JCM 13495</strain>
    </source>
</reference>
<gene>
    <name evidence="4" type="ORF">BITS_0855</name>
</gene>
<keyword evidence="3 4" id="KW-0067">ATP-binding</keyword>
<dbReference type="InterPro" id="IPR027417">
    <property type="entry name" value="P-loop_NTPase"/>
</dbReference>
<dbReference type="EC" id="3.6.3.25" evidence="4"/>
<keyword evidence="4" id="KW-0378">Hydrolase</keyword>
<dbReference type="GO" id="GO:0005524">
    <property type="term" value="F:ATP binding"/>
    <property type="evidence" value="ECO:0007669"/>
    <property type="project" value="UniProtKB-KW"/>
</dbReference>
<comment type="caution">
    <text evidence="4">The sequence shown here is derived from an EMBL/GenBank/DDBJ whole genome shotgun (WGS) entry which is preliminary data.</text>
</comment>
<dbReference type="GO" id="GO:0005886">
    <property type="term" value="C:plasma membrane"/>
    <property type="evidence" value="ECO:0007669"/>
    <property type="project" value="TreeGrafter"/>
</dbReference>
<proteinExistence type="predicted"/>
<dbReference type="InterPro" id="IPR051120">
    <property type="entry name" value="ABC_AA/LPS_Transport"/>
</dbReference>
<evidence type="ECO:0000256" key="3">
    <source>
        <dbReference type="ARBA" id="ARBA00022840"/>
    </source>
</evidence>
<accession>A0A087EKP0</accession>
<dbReference type="SUPFAM" id="SSF52540">
    <property type="entry name" value="P-loop containing nucleoside triphosphate hydrolases"/>
    <property type="match status" value="1"/>
</dbReference>
<dbReference type="EMBL" id="JGZU01000002">
    <property type="protein sequence ID" value="KFJ08341.1"/>
    <property type="molecule type" value="Genomic_DNA"/>
</dbReference>
<dbReference type="PANTHER" id="PTHR45772:SF7">
    <property type="entry name" value="AMINO ACID ABC TRANSPORTER ATP-BINDING PROTEIN"/>
    <property type="match status" value="1"/>
</dbReference>
<dbReference type="Gene3D" id="3.40.50.300">
    <property type="entry name" value="P-loop containing nucleotide triphosphate hydrolases"/>
    <property type="match status" value="1"/>
</dbReference>
<dbReference type="FunFam" id="3.40.50.300:FF:000421">
    <property type="entry name" value="Branched-chain amino acid ABC transporter ATP-binding protein"/>
    <property type="match status" value="1"/>
</dbReference>
<dbReference type="InterPro" id="IPR032823">
    <property type="entry name" value="BCA_ABC_TP_C"/>
</dbReference>
<dbReference type="OrthoDB" id="9805514at2"/>
<evidence type="ECO:0000313" key="5">
    <source>
        <dbReference type="Proteomes" id="UP000029080"/>
    </source>
</evidence>
<dbReference type="Pfam" id="PF00005">
    <property type="entry name" value="ABC_tran"/>
    <property type="match status" value="1"/>
</dbReference>
<dbReference type="PROSITE" id="PS50893">
    <property type="entry name" value="ABC_TRANSPORTER_2"/>
    <property type="match status" value="1"/>
</dbReference>